<accession>T1A362</accession>
<dbReference type="AlphaFoldDB" id="T1A362"/>
<feature type="non-terminal residue" evidence="1">
    <location>
        <position position="343"/>
    </location>
</feature>
<dbReference type="EMBL" id="AUZX01013462">
    <property type="protein sequence ID" value="EQD35499.1"/>
    <property type="molecule type" value="Genomic_DNA"/>
</dbReference>
<reference evidence="1" key="2">
    <citation type="journal article" date="2014" name="ISME J.">
        <title>Microbial stratification in low pH oxic and suboxic macroscopic growths along an acid mine drainage.</title>
        <authorList>
            <person name="Mendez-Garcia C."/>
            <person name="Mesa V."/>
            <person name="Sprenger R.R."/>
            <person name="Richter M."/>
            <person name="Diez M.S."/>
            <person name="Solano J."/>
            <person name="Bargiela R."/>
            <person name="Golyshina O.V."/>
            <person name="Manteca A."/>
            <person name="Ramos J.L."/>
            <person name="Gallego J.R."/>
            <person name="Llorente I."/>
            <person name="Martins Dos Santos V.A."/>
            <person name="Jensen O.N."/>
            <person name="Pelaez A.I."/>
            <person name="Sanchez J."/>
            <person name="Ferrer M."/>
        </authorList>
    </citation>
    <scope>NUCLEOTIDE SEQUENCE</scope>
</reference>
<evidence type="ECO:0000313" key="1">
    <source>
        <dbReference type="EMBL" id="EQD35499.1"/>
    </source>
</evidence>
<gene>
    <name evidence="1" type="ORF">B1A_18255</name>
</gene>
<sequence>MGVTIQFESHRVELPFIYELEHDSQVFEYYDQPPSIPLVYRAVNGRRLSVIHTPDYFVLREGSAAWIECKTEEDLDALASRNPNRYSRDIGGKWRCIPGEEHAAMVGLAYEVWSAAQVNWVLQRNLQFLEDYLRFGSANTTDCVNPAITSAIETEPGITLLDLLEKIRGVAEPDDIYMLIASGAIYVDLNVAPIAEPERVHVFATAKMAAACEVVSREACIGTGIRSIDGQLCESPDVHSEVFLLLAAASELDLEIANRRFDIVRQHLAGDRLSCSTPARTLRLWMAQYRFARERYGSGYLGLLPKISKRGNRTGRLPEASRELLTQFVENDYESLRQKSRLA</sequence>
<protein>
    <submittedName>
        <fullName evidence="1">Integrase catalytic region</fullName>
    </submittedName>
</protein>
<comment type="caution">
    <text evidence="1">The sequence shown here is derived from an EMBL/GenBank/DDBJ whole genome shotgun (WGS) entry which is preliminary data.</text>
</comment>
<name>T1A362_9ZZZZ</name>
<proteinExistence type="predicted"/>
<reference evidence="1" key="1">
    <citation type="submission" date="2013-08" db="EMBL/GenBank/DDBJ databases">
        <authorList>
            <person name="Mendez C."/>
            <person name="Richter M."/>
            <person name="Ferrer M."/>
            <person name="Sanchez J."/>
        </authorList>
    </citation>
    <scope>NUCLEOTIDE SEQUENCE</scope>
</reference>
<organism evidence="1">
    <name type="scientific">mine drainage metagenome</name>
    <dbReference type="NCBI Taxonomy" id="410659"/>
    <lineage>
        <taxon>unclassified sequences</taxon>
        <taxon>metagenomes</taxon>
        <taxon>ecological metagenomes</taxon>
    </lineage>
</organism>